<keyword evidence="1" id="KW-0472">Membrane</keyword>
<keyword evidence="1" id="KW-1133">Transmembrane helix</keyword>
<name>A0A455SWZ3_9CHLR</name>
<organism evidence="2">
    <name type="scientific">Thermogemmatispora argillosa</name>
    <dbReference type="NCBI Taxonomy" id="2045280"/>
    <lineage>
        <taxon>Bacteria</taxon>
        <taxon>Bacillati</taxon>
        <taxon>Chloroflexota</taxon>
        <taxon>Ktedonobacteria</taxon>
        <taxon>Thermogemmatisporales</taxon>
        <taxon>Thermogemmatisporaceae</taxon>
        <taxon>Thermogemmatispora</taxon>
    </lineage>
</organism>
<gene>
    <name evidence="2" type="ORF">KTA_02370</name>
</gene>
<evidence type="ECO:0000256" key="1">
    <source>
        <dbReference type="SAM" id="Phobius"/>
    </source>
</evidence>
<feature type="transmembrane region" description="Helical" evidence="1">
    <location>
        <begin position="46"/>
        <end position="68"/>
    </location>
</feature>
<protein>
    <submittedName>
        <fullName evidence="2">Uncharacterized protein</fullName>
    </submittedName>
</protein>
<feature type="transmembrane region" description="Helical" evidence="1">
    <location>
        <begin position="74"/>
        <end position="97"/>
    </location>
</feature>
<reference evidence="2" key="1">
    <citation type="submission" date="2018-12" db="EMBL/GenBank/DDBJ databases">
        <title>Novel natural products biosynthetic potential of the class Ktedonobacteria.</title>
        <authorList>
            <person name="Zheng Y."/>
            <person name="Saitou A."/>
            <person name="Wang C.M."/>
            <person name="Toyoda A."/>
            <person name="Minakuchi Y."/>
            <person name="Sekiguchi Y."/>
            <person name="Ueda K."/>
            <person name="Takano H."/>
            <person name="Sakai Y."/>
            <person name="Yokota A."/>
            <person name="Yabe S."/>
        </authorList>
    </citation>
    <scope>NUCLEOTIDE SEQUENCE</scope>
    <source>
        <strain evidence="2">A3-2</strain>
    </source>
</reference>
<dbReference type="AlphaFoldDB" id="A0A455SWZ3"/>
<proteinExistence type="predicted"/>
<feature type="transmembrane region" description="Helical" evidence="1">
    <location>
        <begin position="141"/>
        <end position="161"/>
    </location>
</feature>
<feature type="transmembrane region" description="Helical" evidence="1">
    <location>
        <begin position="113"/>
        <end position="135"/>
    </location>
</feature>
<feature type="transmembrane region" description="Helical" evidence="1">
    <location>
        <begin position="12"/>
        <end position="34"/>
    </location>
</feature>
<keyword evidence="1" id="KW-0812">Transmembrane</keyword>
<dbReference type="EMBL" id="AP019377">
    <property type="protein sequence ID" value="BBH92038.1"/>
    <property type="molecule type" value="Genomic_DNA"/>
</dbReference>
<evidence type="ECO:0000313" key="2">
    <source>
        <dbReference type="EMBL" id="BBH92038.1"/>
    </source>
</evidence>
<accession>A0A455SWZ3</accession>
<sequence>MQESLQGGWQNFYVIIGSASAALIGLMFVVMTLLAARGMRQTGEEAIGAFGTPTVVHLCTGLLVALILTAPWPALWQVALLLACGGLAGVLYMLIVIQRARRQRHYQPVLEDWVWYVIFPLLAYASLVGAGMALLSYARPALFVIGAAATLMLLIGIHNAWDTITYLTFNQDSLDKEKNKGQGRET</sequence>